<proteinExistence type="predicted"/>
<evidence type="ECO:0000256" key="3">
    <source>
        <dbReference type="ARBA" id="ARBA00022989"/>
    </source>
</evidence>
<dbReference type="InterPro" id="IPR013783">
    <property type="entry name" value="Ig-like_fold"/>
</dbReference>
<feature type="domain" description="Ig-like" evidence="8">
    <location>
        <begin position="236"/>
        <end position="355"/>
    </location>
</feature>
<dbReference type="Pfam" id="PF22705">
    <property type="entry name" value="C2-set_3"/>
    <property type="match status" value="2"/>
</dbReference>
<dbReference type="SMART" id="SM00406">
    <property type="entry name" value="IGv"/>
    <property type="match status" value="2"/>
</dbReference>
<keyword evidence="3 7" id="KW-1133">Transmembrane helix</keyword>
<feature type="transmembrane region" description="Helical" evidence="7">
    <location>
        <begin position="459"/>
        <end position="478"/>
    </location>
</feature>
<dbReference type="EMBL" id="CAJHUB010000680">
    <property type="protein sequence ID" value="CAD7677667.1"/>
    <property type="molecule type" value="Genomic_DNA"/>
</dbReference>
<gene>
    <name evidence="9" type="ORF">NYPRO_LOCUS10465</name>
</gene>
<comment type="caution">
    <text evidence="9">The sequence shown here is derived from an EMBL/GenBank/DDBJ whole genome shotgun (WGS) entry which is preliminary data.</text>
</comment>
<keyword evidence="2 7" id="KW-0812">Transmembrane</keyword>
<dbReference type="InterPro" id="IPR003599">
    <property type="entry name" value="Ig_sub"/>
</dbReference>
<evidence type="ECO:0000256" key="1">
    <source>
        <dbReference type="ARBA" id="ARBA00004370"/>
    </source>
</evidence>
<dbReference type="AlphaFoldDB" id="A0A811YQZ8"/>
<dbReference type="InterPro" id="IPR013106">
    <property type="entry name" value="Ig_V-set"/>
</dbReference>
<dbReference type="GO" id="GO:0009897">
    <property type="term" value="C:external side of plasma membrane"/>
    <property type="evidence" value="ECO:0007669"/>
    <property type="project" value="TreeGrafter"/>
</dbReference>
<dbReference type="Gene3D" id="2.60.40.10">
    <property type="entry name" value="Immunoglobulins"/>
    <property type="match status" value="4"/>
</dbReference>
<sequence length="531" mass="59761">MVDFPGYSLSGAVASFFLVLLTMRQPENWRVIGPTHPILARIGEDALLTCQLLPKRTAMHMKVTWYRSEPSTPVFAHWDGADVTEMQMEEYRGRVEVIKDGILEGKVTLKINNIQPSDNGEYWCCIQENNYCQETSLLLKVTGLGSAPYIHMEAPVESRIQLVCTAKGWFPEPQVYWEDITGEKLLAASEHLIQYENGLFYVEATLVVRNDSVENVSCLIHNPILNEKKSSVISIPEKFQNELASLKVIGPSQPILVRVGEDIQLTCYLSPETNAQSMEVRWIQSHRYPAVYVYADGEHVTEEQMSEYRGRTVLVNDAAEEGRLTLQIHNATVSDNGQYRCLFEKDGVYQEASFDLKVVGLGSSPQITIKEQKDGEIELICSSEGWFPEPHVKWKDMEGKIIPAFSEVMTEGSHGLFHVETSLLVTNSSIVNVTCTISNPHLDEEKMASFSLSEPMMNFSWKIVLILVLLLAALVGLVKRKSCKKANMTLYLNTTHSGLIFSEGYKHVTHEHPCSHTSYRDLTACSMCQAK</sequence>
<comment type="subcellular location">
    <subcellularLocation>
        <location evidence="1">Membrane</location>
    </subcellularLocation>
</comment>
<evidence type="ECO:0000256" key="7">
    <source>
        <dbReference type="SAM" id="Phobius"/>
    </source>
</evidence>
<dbReference type="FunFam" id="2.60.40.10:FF:000088">
    <property type="entry name" value="Butyrophilin subfamily 1 member A1"/>
    <property type="match status" value="2"/>
</dbReference>
<dbReference type="PANTHER" id="PTHR24100:SF105">
    <property type="entry name" value="BUTYROPHILIN-LIKE PROTEIN 2"/>
    <property type="match status" value="1"/>
</dbReference>
<dbReference type="SUPFAM" id="SSF48726">
    <property type="entry name" value="Immunoglobulin"/>
    <property type="match status" value="4"/>
</dbReference>
<dbReference type="GO" id="GO:0050852">
    <property type="term" value="P:T cell receptor signaling pathway"/>
    <property type="evidence" value="ECO:0007669"/>
    <property type="project" value="TreeGrafter"/>
</dbReference>
<feature type="domain" description="Ig-like" evidence="8">
    <location>
        <begin position="158"/>
        <end position="234"/>
    </location>
</feature>
<dbReference type="InterPro" id="IPR050504">
    <property type="entry name" value="IgSF_BTN/MOG"/>
</dbReference>
<organism evidence="9 10">
    <name type="scientific">Nyctereutes procyonoides</name>
    <name type="common">Raccoon dog</name>
    <name type="synonym">Canis procyonoides</name>
    <dbReference type="NCBI Taxonomy" id="34880"/>
    <lineage>
        <taxon>Eukaryota</taxon>
        <taxon>Metazoa</taxon>
        <taxon>Chordata</taxon>
        <taxon>Craniata</taxon>
        <taxon>Vertebrata</taxon>
        <taxon>Euteleostomi</taxon>
        <taxon>Mammalia</taxon>
        <taxon>Eutheria</taxon>
        <taxon>Laurasiatheria</taxon>
        <taxon>Carnivora</taxon>
        <taxon>Caniformia</taxon>
        <taxon>Canidae</taxon>
        <taxon>Nyctereutes</taxon>
    </lineage>
</organism>
<reference evidence="9" key="1">
    <citation type="submission" date="2020-12" db="EMBL/GenBank/DDBJ databases">
        <authorList>
            <consortium name="Molecular Ecology Group"/>
        </authorList>
    </citation>
    <scope>NUCLEOTIDE SEQUENCE</scope>
    <source>
        <strain evidence="9">TBG_1078</strain>
    </source>
</reference>
<dbReference type="PANTHER" id="PTHR24100">
    <property type="entry name" value="BUTYROPHILIN"/>
    <property type="match status" value="1"/>
</dbReference>
<dbReference type="GO" id="GO:0005102">
    <property type="term" value="F:signaling receptor binding"/>
    <property type="evidence" value="ECO:0007669"/>
    <property type="project" value="TreeGrafter"/>
</dbReference>
<dbReference type="SMART" id="SM00409">
    <property type="entry name" value="IG"/>
    <property type="match status" value="2"/>
</dbReference>
<dbReference type="InterPro" id="IPR007110">
    <property type="entry name" value="Ig-like_dom"/>
</dbReference>
<keyword evidence="10" id="KW-1185">Reference proteome</keyword>
<dbReference type="PROSITE" id="PS50835">
    <property type="entry name" value="IG_LIKE"/>
    <property type="match status" value="4"/>
</dbReference>
<evidence type="ECO:0000256" key="4">
    <source>
        <dbReference type="ARBA" id="ARBA00023136"/>
    </source>
</evidence>
<dbReference type="GO" id="GO:0001817">
    <property type="term" value="P:regulation of cytokine production"/>
    <property type="evidence" value="ECO:0007669"/>
    <property type="project" value="TreeGrafter"/>
</dbReference>
<dbReference type="FunFam" id="2.60.40.10:FF:000183">
    <property type="entry name" value="Myelin-oligodendrocyte glycoprotein"/>
    <property type="match status" value="2"/>
</dbReference>
<name>A0A811YQZ8_NYCPR</name>
<dbReference type="InterPro" id="IPR036179">
    <property type="entry name" value="Ig-like_dom_sf"/>
</dbReference>
<dbReference type="CDD" id="cd05713">
    <property type="entry name" value="IgV_MOG_like"/>
    <property type="match status" value="2"/>
</dbReference>
<evidence type="ECO:0000256" key="6">
    <source>
        <dbReference type="ARBA" id="ARBA00023319"/>
    </source>
</evidence>
<accession>A0A811YQZ8</accession>
<keyword evidence="6" id="KW-0393">Immunoglobulin domain</keyword>
<feature type="domain" description="Ig-like" evidence="8">
    <location>
        <begin position="365"/>
        <end position="453"/>
    </location>
</feature>
<keyword evidence="5" id="KW-1015">Disulfide bond</keyword>
<evidence type="ECO:0000313" key="9">
    <source>
        <dbReference type="EMBL" id="CAD7677667.1"/>
    </source>
</evidence>
<dbReference type="Proteomes" id="UP000645828">
    <property type="component" value="Unassembled WGS sequence"/>
</dbReference>
<evidence type="ECO:0000259" key="8">
    <source>
        <dbReference type="PROSITE" id="PS50835"/>
    </source>
</evidence>
<evidence type="ECO:0000313" key="10">
    <source>
        <dbReference type="Proteomes" id="UP000645828"/>
    </source>
</evidence>
<evidence type="ECO:0000256" key="5">
    <source>
        <dbReference type="ARBA" id="ARBA00023157"/>
    </source>
</evidence>
<dbReference type="InterPro" id="IPR053896">
    <property type="entry name" value="BTN3A2-like_Ig-C"/>
</dbReference>
<dbReference type="Pfam" id="PF07686">
    <property type="entry name" value="V-set"/>
    <property type="match status" value="2"/>
</dbReference>
<evidence type="ECO:0000256" key="2">
    <source>
        <dbReference type="ARBA" id="ARBA00022692"/>
    </source>
</evidence>
<keyword evidence="4 7" id="KW-0472">Membrane</keyword>
<feature type="domain" description="Ig-like" evidence="8">
    <location>
        <begin position="26"/>
        <end position="140"/>
    </location>
</feature>
<protein>
    <submittedName>
        <fullName evidence="9">(raccoon dog) hypothetical protein</fullName>
    </submittedName>
</protein>